<keyword evidence="6" id="KW-0819">tRNA processing</keyword>
<dbReference type="InterPro" id="IPR040131">
    <property type="entry name" value="MnmG_N"/>
</dbReference>
<dbReference type="PANTHER" id="PTHR11806:SF0">
    <property type="entry name" value="PROTEIN MTO1 HOMOLOG, MITOCHONDRIAL"/>
    <property type="match status" value="1"/>
</dbReference>
<organism evidence="12 13">
    <name type="scientific">Candidatus Vidania fulgoroideorum</name>
    <dbReference type="NCBI Taxonomy" id="881286"/>
    <lineage>
        <taxon>Bacteria</taxon>
        <taxon>Pseudomonadati</taxon>
        <taxon>Pseudomonadota</taxon>
        <taxon>Betaproteobacteria</taxon>
        <taxon>Candidatus Vidania</taxon>
    </lineage>
</organism>
<comment type="subunit">
    <text evidence="9">Homodimer. Heterotetramer of two MnmE and two MnmG subunits.</text>
</comment>
<dbReference type="EMBL" id="CP028360">
    <property type="protein sequence ID" value="AXN02512.1"/>
    <property type="molecule type" value="Genomic_DNA"/>
</dbReference>
<reference evidence="12 13" key="1">
    <citation type="submission" date="2018-03" db="EMBL/GenBank/DDBJ databases">
        <title>A parallel universe: an anciently diverged bacterial symbiosis in a Hawaiian planthopper (Hemiptera: Cixiidae) reveals rearranged nutritional responsibilities.</title>
        <authorList>
            <person name="Bennett G."/>
            <person name="Mao M."/>
        </authorList>
    </citation>
    <scope>NUCLEOTIDE SEQUENCE [LARGE SCALE GENOMIC DNA]</scope>
    <source>
        <strain evidence="12 13">OLIH</strain>
    </source>
</reference>
<dbReference type="KEGG" id="vfg:C9I84_125"/>
<dbReference type="Gene3D" id="3.50.50.60">
    <property type="entry name" value="FAD/NAD(P)-binding domain"/>
    <property type="match status" value="2"/>
</dbReference>
<keyword evidence="13" id="KW-1185">Reference proteome</keyword>
<dbReference type="InterPro" id="IPR020595">
    <property type="entry name" value="MnmG-rel_CS"/>
</dbReference>
<gene>
    <name evidence="12" type="ORF">C9I84_125</name>
</gene>
<proteinExistence type="inferred from homology"/>
<name>A0A346E0K7_9PROT</name>
<evidence type="ECO:0000256" key="7">
    <source>
        <dbReference type="ARBA" id="ARBA00022827"/>
    </source>
</evidence>
<sequence length="602" mass="70522">MKYEIIIIGGGHAGIEASNFLIRKKVNFLLITENINNIGKMSCNPSIGGIGKSHIVKEIDSMGGVMGFYADVSGINFKNLNTSKGLAVQSTRIQTDKNVYSYFCKKLFIEKKINLLEAEVKNLIIKENKIKGIIIKGGKKIFCDIVILTTGTFMNSKIYRGEKYLNIDSEGNKSKFSISEQLKYYIKIKKFKTGTPPRLMKESIEYKKLKIQNSDFPIPFFSLRKEKKEYKKYYRKVFISKCFSTKTNFYTNNLVFKNIKKSSMYSGIIKSKGPRYCPSLEDKIYKFSSKLVNIFLERESLYTNYIYPTGLSNSFPKKIQKKIIRSIKGLENVKILNYGYAIEYDYLDPKYLKISLESKIIKDLFIAGQINGTTGYEEAAAQGLIAGINSYNKIMNLKPIILKKKSSYIGILLNDITSKKIIEPYRMFTSRSENRLYNREDNSIIRIYKYNINYYNNREIFKIKNFLKKIKKLIFFLKNKYLFFLKKREIYLSVRDKYIGYMFLKKIGIKVKYIKILLGKIIYKQYIKIEKNRNKKTKKIFKKRINISNINFYKIKSLSKEVIYNIKINKPKYIEDLRKITGINLYNIFEIVKFINENKSIK</sequence>
<dbReference type="PANTHER" id="PTHR11806">
    <property type="entry name" value="GLUCOSE INHIBITED DIVISION PROTEIN A"/>
    <property type="match status" value="1"/>
</dbReference>
<comment type="similarity">
    <text evidence="3">Belongs to the MnmG family.</text>
</comment>
<evidence type="ECO:0000256" key="3">
    <source>
        <dbReference type="ARBA" id="ARBA00007653"/>
    </source>
</evidence>
<protein>
    <recommendedName>
        <fullName evidence="4">tRNA uridine 5-carboxymethylaminomethyl modification enzyme MnmG</fullName>
    </recommendedName>
    <alternativeName>
        <fullName evidence="10">Glucose-inhibited division protein A</fullName>
    </alternativeName>
</protein>
<dbReference type="GO" id="GO:0050660">
    <property type="term" value="F:flavin adenine dinucleotide binding"/>
    <property type="evidence" value="ECO:0007669"/>
    <property type="project" value="InterPro"/>
</dbReference>
<evidence type="ECO:0000259" key="11">
    <source>
        <dbReference type="SMART" id="SM01228"/>
    </source>
</evidence>
<dbReference type="Pfam" id="PF01134">
    <property type="entry name" value="GIDA"/>
    <property type="match status" value="1"/>
</dbReference>
<evidence type="ECO:0000256" key="4">
    <source>
        <dbReference type="ARBA" id="ARBA00020461"/>
    </source>
</evidence>
<evidence type="ECO:0000256" key="5">
    <source>
        <dbReference type="ARBA" id="ARBA00022630"/>
    </source>
</evidence>
<dbReference type="GO" id="GO:0030488">
    <property type="term" value="P:tRNA methylation"/>
    <property type="evidence" value="ECO:0007669"/>
    <property type="project" value="TreeGrafter"/>
</dbReference>
<evidence type="ECO:0000313" key="13">
    <source>
        <dbReference type="Proteomes" id="UP000257084"/>
    </source>
</evidence>
<evidence type="ECO:0000256" key="10">
    <source>
        <dbReference type="ARBA" id="ARBA00031800"/>
    </source>
</evidence>
<evidence type="ECO:0000256" key="1">
    <source>
        <dbReference type="ARBA" id="ARBA00001974"/>
    </source>
</evidence>
<comment type="cofactor">
    <cofactor evidence="1">
        <name>FAD</name>
        <dbReference type="ChEBI" id="CHEBI:57692"/>
    </cofactor>
</comment>
<evidence type="ECO:0000256" key="6">
    <source>
        <dbReference type="ARBA" id="ARBA00022694"/>
    </source>
</evidence>
<dbReference type="InterPro" id="IPR002218">
    <property type="entry name" value="MnmG-rel"/>
</dbReference>
<dbReference type="GO" id="GO:0002098">
    <property type="term" value="P:tRNA wobble uridine modification"/>
    <property type="evidence" value="ECO:0007669"/>
    <property type="project" value="InterPro"/>
</dbReference>
<dbReference type="AlphaFoldDB" id="A0A346E0K7"/>
<dbReference type="GO" id="GO:0005829">
    <property type="term" value="C:cytosol"/>
    <property type="evidence" value="ECO:0007669"/>
    <property type="project" value="TreeGrafter"/>
</dbReference>
<keyword evidence="8" id="KW-0520">NAD</keyword>
<dbReference type="PROSITE" id="PS01280">
    <property type="entry name" value="GIDA_1"/>
    <property type="match status" value="1"/>
</dbReference>
<feature type="domain" description="tRNA uridine 5-carboxymethylaminomethyl modification enzyme C-terminal subdomain" evidence="11">
    <location>
        <begin position="521"/>
        <end position="593"/>
    </location>
</feature>
<evidence type="ECO:0000256" key="8">
    <source>
        <dbReference type="ARBA" id="ARBA00023027"/>
    </source>
</evidence>
<comment type="function">
    <text evidence="2">NAD-binding protein involved in the addition of a carboxymethylaminomethyl (cmnm) group at the wobble position (U34) of certain tRNAs, forming tRNA-cmnm(5)s(2)U34.</text>
</comment>
<evidence type="ECO:0000313" key="12">
    <source>
        <dbReference type="EMBL" id="AXN02512.1"/>
    </source>
</evidence>
<dbReference type="SMART" id="SM01228">
    <property type="entry name" value="GIDA_assoc_3"/>
    <property type="match status" value="1"/>
</dbReference>
<evidence type="ECO:0000256" key="2">
    <source>
        <dbReference type="ARBA" id="ARBA00003717"/>
    </source>
</evidence>
<dbReference type="InterPro" id="IPR036188">
    <property type="entry name" value="FAD/NAD-bd_sf"/>
</dbReference>
<evidence type="ECO:0000256" key="9">
    <source>
        <dbReference type="ARBA" id="ARBA00025948"/>
    </source>
</evidence>
<dbReference type="SUPFAM" id="SSF51905">
    <property type="entry name" value="FAD/NAD(P)-binding domain"/>
    <property type="match status" value="1"/>
</dbReference>
<dbReference type="InterPro" id="IPR047001">
    <property type="entry name" value="MnmG_C_subdom"/>
</dbReference>
<dbReference type="InterPro" id="IPR004416">
    <property type="entry name" value="MnmG"/>
</dbReference>
<keyword evidence="7" id="KW-0274">FAD</keyword>
<keyword evidence="5" id="KW-0285">Flavoprotein</keyword>
<accession>A0A346E0K7</accession>
<dbReference type="NCBIfam" id="TIGR00136">
    <property type="entry name" value="mnmG_gidA"/>
    <property type="match status" value="1"/>
</dbReference>
<dbReference type="PROSITE" id="PS01281">
    <property type="entry name" value="GIDA_2"/>
    <property type="match status" value="1"/>
</dbReference>
<dbReference type="Proteomes" id="UP000257084">
    <property type="component" value="Chromosome"/>
</dbReference>